<sequence>MNKKMVASLSMLLLPWLTVPFLGKSFFRFLPAATFVNLFITVLSVIANRKKWYIQESFIS</sequence>
<keyword evidence="1" id="KW-0812">Transmembrane</keyword>
<evidence type="ECO:0000313" key="3">
    <source>
        <dbReference type="Proteomes" id="UP000295689"/>
    </source>
</evidence>
<evidence type="ECO:0000313" key="2">
    <source>
        <dbReference type="EMBL" id="TCN20423.1"/>
    </source>
</evidence>
<keyword evidence="1" id="KW-1133">Transmembrane helix</keyword>
<keyword evidence="1" id="KW-0472">Membrane</keyword>
<comment type="caution">
    <text evidence="2">The sequence shown here is derived from an EMBL/GenBank/DDBJ whole genome shotgun (WGS) entry which is preliminary data.</text>
</comment>
<dbReference type="RefSeq" id="WP_132011043.1">
    <property type="nucleotide sequence ID" value="NZ_JABUHM010000012.1"/>
</dbReference>
<feature type="transmembrane region" description="Helical" evidence="1">
    <location>
        <begin position="30"/>
        <end position="47"/>
    </location>
</feature>
<proteinExistence type="predicted"/>
<accession>A0A4R2B2H1</accession>
<evidence type="ECO:0000256" key="1">
    <source>
        <dbReference type="SAM" id="Phobius"/>
    </source>
</evidence>
<name>A0A4R2B2H1_9BACI</name>
<organism evidence="2 3">
    <name type="scientific">Mesobacillus foraminis</name>
    <dbReference type="NCBI Taxonomy" id="279826"/>
    <lineage>
        <taxon>Bacteria</taxon>
        <taxon>Bacillati</taxon>
        <taxon>Bacillota</taxon>
        <taxon>Bacilli</taxon>
        <taxon>Bacillales</taxon>
        <taxon>Bacillaceae</taxon>
        <taxon>Mesobacillus</taxon>
    </lineage>
</organism>
<keyword evidence="3" id="KW-1185">Reference proteome</keyword>
<dbReference type="AlphaFoldDB" id="A0A4R2B2H1"/>
<protein>
    <submittedName>
        <fullName evidence="2">Uncharacterized protein</fullName>
    </submittedName>
</protein>
<dbReference type="Proteomes" id="UP000295689">
    <property type="component" value="Unassembled WGS sequence"/>
</dbReference>
<dbReference type="EMBL" id="SLVV01000014">
    <property type="protein sequence ID" value="TCN20423.1"/>
    <property type="molecule type" value="Genomic_DNA"/>
</dbReference>
<reference evidence="2 3" key="1">
    <citation type="journal article" date="2015" name="Stand. Genomic Sci.">
        <title>Genomic Encyclopedia of Bacterial and Archaeal Type Strains, Phase III: the genomes of soil and plant-associated and newly described type strains.</title>
        <authorList>
            <person name="Whitman W.B."/>
            <person name="Woyke T."/>
            <person name="Klenk H.P."/>
            <person name="Zhou Y."/>
            <person name="Lilburn T.G."/>
            <person name="Beck B.J."/>
            <person name="De Vos P."/>
            <person name="Vandamme P."/>
            <person name="Eisen J.A."/>
            <person name="Garrity G."/>
            <person name="Hugenholtz P."/>
            <person name="Kyrpides N.C."/>
        </authorList>
    </citation>
    <scope>NUCLEOTIDE SEQUENCE [LARGE SCALE GENOMIC DNA]</scope>
    <source>
        <strain evidence="2 3">CV53</strain>
    </source>
</reference>
<gene>
    <name evidence="2" type="ORF">EV146_11440</name>
</gene>